<dbReference type="STRING" id="68775.A0A5C3LG40"/>
<comment type="catalytic activity">
    <reaction evidence="14">
        <text>[(1-&gt;4)-alpha-D-galacturonosyl](n) + H2O = alpha-D-galacturonate + [(1-&gt;4)-alpha-D-galacturonosyl](n-1)</text>
        <dbReference type="Rhea" id="RHEA:14117"/>
        <dbReference type="Rhea" id="RHEA-COMP:14570"/>
        <dbReference type="Rhea" id="RHEA-COMP:14572"/>
        <dbReference type="ChEBI" id="CHEBI:15377"/>
        <dbReference type="ChEBI" id="CHEBI:58658"/>
        <dbReference type="ChEBI" id="CHEBI:140523"/>
        <dbReference type="EC" id="3.2.1.67"/>
    </reaction>
</comment>
<keyword evidence="5 15" id="KW-0378">Hydrolase</keyword>
<keyword evidence="18" id="KW-1185">Reference proteome</keyword>
<dbReference type="GO" id="GO:0000272">
    <property type="term" value="P:polysaccharide catabolic process"/>
    <property type="evidence" value="ECO:0007669"/>
    <property type="project" value="UniProtKB-KW"/>
</dbReference>
<keyword evidence="3" id="KW-0964">Secreted</keyword>
<evidence type="ECO:0000256" key="16">
    <source>
        <dbReference type="SAM" id="SignalP"/>
    </source>
</evidence>
<sequence>MRLIYFLGLALSSCSVLGKVVPPSRTCSVRPLGKGRDDTTQVEAAIATCGQFGSTVFEEGTFNITRKMTWNLQSSKVDLKGFLSFNPDIQFWLNPNNTYRVVFIQSQASWFVVTGDNFIIDAHNTGGIQGNGQTWWSYFATHTKADGDGRPISLTVFNATRATIKNFKILSPPFWSNTVAQSREIVYDGMFVNASNQDPLYVGKNVVPNTDGINTYRSDNVSLLNWDVTCGDDCLAIKGNSTNILARNITCRGGNGIAFGSLGQYANLSDIVQNVEMDNLLITRIDPNVQPNMANGIYFKSWTGTANGVPPTAGGGGGGFVNNVIASNVKLDRVNAPLHLYQTNGGHSADLPSQLSFGGLHFANWSGTALTNKIIDIECSPAVGCADITFESFTVSAPAGQSPRFICQNTDDVTGLSAPCNATGQA</sequence>
<evidence type="ECO:0000256" key="12">
    <source>
        <dbReference type="ARBA" id="ARBA00037312"/>
    </source>
</evidence>
<proteinExistence type="inferred from homology"/>
<keyword evidence="11" id="KW-0624">Polysaccharide degradation</keyword>
<keyword evidence="10" id="KW-0961">Cell wall biogenesis/degradation</keyword>
<dbReference type="GO" id="GO:0047911">
    <property type="term" value="F:galacturan 1,4-alpha-galacturonidase activity"/>
    <property type="evidence" value="ECO:0007669"/>
    <property type="project" value="UniProtKB-EC"/>
</dbReference>
<evidence type="ECO:0000256" key="14">
    <source>
        <dbReference type="ARBA" id="ARBA00048766"/>
    </source>
</evidence>
<dbReference type="AlphaFoldDB" id="A0A5C3LG40"/>
<comment type="similarity">
    <text evidence="2 15">Belongs to the glycosyl hydrolase 28 family.</text>
</comment>
<dbReference type="Proteomes" id="UP000308652">
    <property type="component" value="Unassembled WGS sequence"/>
</dbReference>
<evidence type="ECO:0000256" key="3">
    <source>
        <dbReference type="ARBA" id="ARBA00022525"/>
    </source>
</evidence>
<protein>
    <recommendedName>
        <fullName evidence="13">galacturonan 1,4-alpha-galacturonidase</fullName>
        <ecNumber evidence="13">3.2.1.67</ecNumber>
    </recommendedName>
</protein>
<evidence type="ECO:0000256" key="11">
    <source>
        <dbReference type="ARBA" id="ARBA00023326"/>
    </source>
</evidence>
<evidence type="ECO:0000256" key="15">
    <source>
        <dbReference type="RuleBase" id="RU361169"/>
    </source>
</evidence>
<keyword evidence="8" id="KW-0119">Carbohydrate metabolism</keyword>
<evidence type="ECO:0000256" key="10">
    <source>
        <dbReference type="ARBA" id="ARBA00023316"/>
    </source>
</evidence>
<keyword evidence="17" id="KW-0456">Lyase</keyword>
<dbReference type="OrthoDB" id="187139at2759"/>
<evidence type="ECO:0000256" key="2">
    <source>
        <dbReference type="ARBA" id="ARBA00008834"/>
    </source>
</evidence>
<dbReference type="EC" id="3.2.1.67" evidence="13"/>
<dbReference type="Pfam" id="PF00295">
    <property type="entry name" value="Glyco_hydro_28"/>
    <property type="match status" value="1"/>
</dbReference>
<reference evidence="17 18" key="1">
    <citation type="journal article" date="2019" name="Nat. Ecol. Evol.">
        <title>Megaphylogeny resolves global patterns of mushroom evolution.</title>
        <authorList>
            <person name="Varga T."/>
            <person name="Krizsan K."/>
            <person name="Foldi C."/>
            <person name="Dima B."/>
            <person name="Sanchez-Garcia M."/>
            <person name="Sanchez-Ramirez S."/>
            <person name="Szollosi G.J."/>
            <person name="Szarkandi J.G."/>
            <person name="Papp V."/>
            <person name="Albert L."/>
            <person name="Andreopoulos W."/>
            <person name="Angelini C."/>
            <person name="Antonin V."/>
            <person name="Barry K.W."/>
            <person name="Bougher N.L."/>
            <person name="Buchanan P."/>
            <person name="Buyck B."/>
            <person name="Bense V."/>
            <person name="Catcheside P."/>
            <person name="Chovatia M."/>
            <person name="Cooper J."/>
            <person name="Damon W."/>
            <person name="Desjardin D."/>
            <person name="Finy P."/>
            <person name="Geml J."/>
            <person name="Haridas S."/>
            <person name="Hughes K."/>
            <person name="Justo A."/>
            <person name="Karasinski D."/>
            <person name="Kautmanova I."/>
            <person name="Kiss B."/>
            <person name="Kocsube S."/>
            <person name="Kotiranta H."/>
            <person name="LaButti K.M."/>
            <person name="Lechner B.E."/>
            <person name="Liimatainen K."/>
            <person name="Lipzen A."/>
            <person name="Lukacs Z."/>
            <person name="Mihaltcheva S."/>
            <person name="Morgado L.N."/>
            <person name="Niskanen T."/>
            <person name="Noordeloos M.E."/>
            <person name="Ohm R.A."/>
            <person name="Ortiz-Santana B."/>
            <person name="Ovrebo C."/>
            <person name="Racz N."/>
            <person name="Riley R."/>
            <person name="Savchenko A."/>
            <person name="Shiryaev A."/>
            <person name="Soop K."/>
            <person name="Spirin V."/>
            <person name="Szebenyi C."/>
            <person name="Tomsovsky M."/>
            <person name="Tulloss R.E."/>
            <person name="Uehling J."/>
            <person name="Grigoriev I.V."/>
            <person name="Vagvolgyi C."/>
            <person name="Papp T."/>
            <person name="Martin F.M."/>
            <person name="Miettinen O."/>
            <person name="Hibbett D.S."/>
            <person name="Nagy L.G."/>
        </authorList>
    </citation>
    <scope>NUCLEOTIDE SEQUENCE [LARGE SCALE GENOMIC DNA]</scope>
    <source>
        <strain evidence="17 18">CBS 166.37</strain>
    </source>
</reference>
<gene>
    <name evidence="17" type="ORF">BDQ12DRAFT_659968</name>
</gene>
<keyword evidence="9 15" id="KW-0326">Glycosidase</keyword>
<accession>A0A5C3LG40</accession>
<dbReference type="GO" id="GO:0016829">
    <property type="term" value="F:lyase activity"/>
    <property type="evidence" value="ECO:0007669"/>
    <property type="project" value="UniProtKB-KW"/>
</dbReference>
<keyword evidence="7" id="KW-0325">Glycoprotein</keyword>
<feature type="signal peptide" evidence="16">
    <location>
        <begin position="1"/>
        <end position="18"/>
    </location>
</feature>
<dbReference type="InterPro" id="IPR011050">
    <property type="entry name" value="Pectin_lyase_fold/virulence"/>
</dbReference>
<dbReference type="PANTHER" id="PTHR31736">
    <property type="match status" value="1"/>
</dbReference>
<evidence type="ECO:0000256" key="9">
    <source>
        <dbReference type="ARBA" id="ARBA00023295"/>
    </source>
</evidence>
<name>A0A5C3LG40_9AGAR</name>
<keyword evidence="4 16" id="KW-0732">Signal</keyword>
<comment type="subcellular location">
    <subcellularLocation>
        <location evidence="1">Secreted</location>
    </subcellularLocation>
</comment>
<dbReference type="GO" id="GO:0071555">
    <property type="term" value="P:cell wall organization"/>
    <property type="evidence" value="ECO:0007669"/>
    <property type="project" value="UniProtKB-KW"/>
</dbReference>
<evidence type="ECO:0000256" key="5">
    <source>
        <dbReference type="ARBA" id="ARBA00022801"/>
    </source>
</evidence>
<evidence type="ECO:0000256" key="7">
    <source>
        <dbReference type="ARBA" id="ARBA00023180"/>
    </source>
</evidence>
<dbReference type="EMBL" id="ML213702">
    <property type="protein sequence ID" value="TFK31837.1"/>
    <property type="molecule type" value="Genomic_DNA"/>
</dbReference>
<evidence type="ECO:0000256" key="8">
    <source>
        <dbReference type="ARBA" id="ARBA00023277"/>
    </source>
</evidence>
<comment type="function">
    <text evidence="12">Specific in hydrolyzing the terminal glycosidic bond of polygalacturonic acid and oligogalacturonates.</text>
</comment>
<evidence type="ECO:0000313" key="17">
    <source>
        <dbReference type="EMBL" id="TFK31837.1"/>
    </source>
</evidence>
<dbReference type="GO" id="GO:0004650">
    <property type="term" value="F:polygalacturonase activity"/>
    <property type="evidence" value="ECO:0007669"/>
    <property type="project" value="InterPro"/>
</dbReference>
<dbReference type="SUPFAM" id="SSF51126">
    <property type="entry name" value="Pectin lyase-like"/>
    <property type="match status" value="1"/>
</dbReference>
<dbReference type="InterPro" id="IPR000743">
    <property type="entry name" value="Glyco_hydro_28"/>
</dbReference>
<organism evidence="17 18">
    <name type="scientific">Crucibulum laeve</name>
    <dbReference type="NCBI Taxonomy" id="68775"/>
    <lineage>
        <taxon>Eukaryota</taxon>
        <taxon>Fungi</taxon>
        <taxon>Dikarya</taxon>
        <taxon>Basidiomycota</taxon>
        <taxon>Agaricomycotina</taxon>
        <taxon>Agaricomycetes</taxon>
        <taxon>Agaricomycetidae</taxon>
        <taxon>Agaricales</taxon>
        <taxon>Agaricineae</taxon>
        <taxon>Nidulariaceae</taxon>
        <taxon>Crucibulum</taxon>
    </lineage>
</organism>
<dbReference type="InterPro" id="IPR012334">
    <property type="entry name" value="Pectin_lyas_fold"/>
</dbReference>
<keyword evidence="6" id="KW-1015">Disulfide bond</keyword>
<evidence type="ECO:0000313" key="18">
    <source>
        <dbReference type="Proteomes" id="UP000308652"/>
    </source>
</evidence>
<evidence type="ECO:0000256" key="1">
    <source>
        <dbReference type="ARBA" id="ARBA00004613"/>
    </source>
</evidence>
<dbReference type="PANTHER" id="PTHR31736:SF12">
    <property type="entry name" value="EXO-POLYGALACTURONASE, PUTATIVE-RELATED"/>
    <property type="match status" value="1"/>
</dbReference>
<dbReference type="Gene3D" id="2.160.20.10">
    <property type="entry name" value="Single-stranded right-handed beta-helix, Pectin lyase-like"/>
    <property type="match status" value="1"/>
</dbReference>
<evidence type="ECO:0000256" key="4">
    <source>
        <dbReference type="ARBA" id="ARBA00022729"/>
    </source>
</evidence>
<evidence type="ECO:0000256" key="13">
    <source>
        <dbReference type="ARBA" id="ARBA00038933"/>
    </source>
</evidence>
<feature type="chain" id="PRO_5022783162" description="galacturonan 1,4-alpha-galacturonidase" evidence="16">
    <location>
        <begin position="19"/>
        <end position="426"/>
    </location>
</feature>
<evidence type="ECO:0000256" key="6">
    <source>
        <dbReference type="ARBA" id="ARBA00023157"/>
    </source>
</evidence>
<dbReference type="GO" id="GO:0005576">
    <property type="term" value="C:extracellular region"/>
    <property type="evidence" value="ECO:0007669"/>
    <property type="project" value="UniProtKB-SubCell"/>
</dbReference>